<dbReference type="Gene3D" id="1.20.5.620">
    <property type="entry name" value="F1F0 ATP synthase subunit B, membrane domain"/>
    <property type="match status" value="1"/>
</dbReference>
<organism evidence="2 3">
    <name type="scientific">Acetivibrio ethanolgignens</name>
    <dbReference type="NCBI Taxonomy" id="290052"/>
    <lineage>
        <taxon>Bacteria</taxon>
        <taxon>Bacillati</taxon>
        <taxon>Bacillota</taxon>
        <taxon>Clostridia</taxon>
        <taxon>Eubacteriales</taxon>
        <taxon>Oscillospiraceae</taxon>
        <taxon>Acetivibrio</taxon>
    </lineage>
</organism>
<protein>
    <submittedName>
        <fullName evidence="2">ATPase</fullName>
    </submittedName>
</protein>
<sequence>MGTSRIEQSIEDIYEFIEGCRPQPLSSNKVIVPKDELYDLLDELRLRTPDEIKRYRKVLQNREAIMADAEERAANIIEETKKRSEALVNESEIMQQAFEQANQVVTQATEEARRILEEANAEADQIRMGALSYTNDLLSNAEQALSTAYEGAMNHYQGLTQMLKDSLTVVQNNRAELGMDPAAGAVQDSDGIQLGDGEEDAFNMEEFNFDADTFLEDID</sequence>
<name>A0A0V8QGE9_9FIRM</name>
<accession>A0A0V8QGE9</accession>
<proteinExistence type="predicted"/>
<keyword evidence="1" id="KW-0175">Coiled coil</keyword>
<evidence type="ECO:0000313" key="2">
    <source>
        <dbReference type="EMBL" id="KSV59532.1"/>
    </source>
</evidence>
<dbReference type="STRING" id="290052.ASU35_08465"/>
<feature type="coiled-coil region" evidence="1">
    <location>
        <begin position="52"/>
        <end position="122"/>
    </location>
</feature>
<evidence type="ECO:0000256" key="1">
    <source>
        <dbReference type="SAM" id="Coils"/>
    </source>
</evidence>
<keyword evidence="3" id="KW-1185">Reference proteome</keyword>
<dbReference type="OrthoDB" id="1770989at2"/>
<dbReference type="AlphaFoldDB" id="A0A0V8QGE9"/>
<gene>
    <name evidence="2" type="ORF">ASU35_08465</name>
</gene>
<evidence type="ECO:0000313" key="3">
    <source>
        <dbReference type="Proteomes" id="UP000054874"/>
    </source>
</evidence>
<dbReference type="Proteomes" id="UP000054874">
    <property type="component" value="Unassembled WGS sequence"/>
</dbReference>
<reference evidence="2 3" key="1">
    <citation type="submission" date="2015-11" db="EMBL/GenBank/DDBJ databases">
        <title>Butyribacter intestini gen. nov., sp. nov., a butyric acid-producing bacterium of the family Lachnospiraceae isolated from the human faeces.</title>
        <authorList>
            <person name="Zou Y."/>
            <person name="Xue W."/>
            <person name="Luo G."/>
            <person name="Lv M."/>
        </authorList>
    </citation>
    <scope>NUCLEOTIDE SEQUENCE [LARGE SCALE GENOMIC DNA]</scope>
    <source>
        <strain evidence="2 3">ACET-33324</strain>
    </source>
</reference>
<dbReference type="RefSeq" id="WP_058352240.1">
    <property type="nucleotide sequence ID" value="NZ_CABMMD010000113.1"/>
</dbReference>
<dbReference type="EMBL" id="LNAM01000113">
    <property type="protein sequence ID" value="KSV59532.1"/>
    <property type="molecule type" value="Genomic_DNA"/>
</dbReference>
<comment type="caution">
    <text evidence="2">The sequence shown here is derived from an EMBL/GenBank/DDBJ whole genome shotgun (WGS) entry which is preliminary data.</text>
</comment>